<dbReference type="Gene3D" id="2.30.42.10">
    <property type="match status" value="2"/>
</dbReference>
<dbReference type="PROSITE" id="PS50106">
    <property type="entry name" value="PDZ"/>
    <property type="match status" value="2"/>
</dbReference>
<evidence type="ECO:0000313" key="2">
    <source>
        <dbReference type="EMBL" id="KHN84217.1"/>
    </source>
</evidence>
<evidence type="ECO:0000313" key="3">
    <source>
        <dbReference type="Proteomes" id="UP000031036"/>
    </source>
</evidence>
<keyword evidence="3" id="KW-1185">Reference proteome</keyword>
<dbReference type="InterPro" id="IPR001478">
    <property type="entry name" value="PDZ"/>
</dbReference>
<sequence>MPEDSTEGSEEEVCQAPTFKMTVQIDYEEGEPFGLKISKDLMVEQVEKEMRADGILQPGDVLISVNDIKIEDVEHFYRLISRLFPQVRIELERKVIRSPLNDLRAKMIGLTPKKNCEYFIAHIHRIPGLRLGMSIKQSRNTVIVTKCEPGSLTSKRYEEGDRIIDVDGHRVYTKDDAKERILNGLRSSSYISTVVERKIYGDVENSMRAILLSSNSREPTLAPDATKIGQREMARIRASAGQTFPIRSILRRNSATRSSGSALQFDPKPLVMRVACDTKQPSHLMHVRRRDSKRGFFSFLFGKYLSRR</sequence>
<name>A0A0B2VS68_TOXCA</name>
<feature type="domain" description="PDZ" evidence="1">
    <location>
        <begin position="120"/>
        <end position="188"/>
    </location>
</feature>
<dbReference type="STRING" id="6265.A0A0B2VS68"/>
<dbReference type="OMA" id="LMHVKKK"/>
<reference evidence="2 3" key="1">
    <citation type="submission" date="2014-11" db="EMBL/GenBank/DDBJ databases">
        <title>Genetic blueprint of the zoonotic pathogen Toxocara canis.</title>
        <authorList>
            <person name="Zhu X.-Q."/>
            <person name="Korhonen P.K."/>
            <person name="Cai H."/>
            <person name="Young N.D."/>
            <person name="Nejsum P."/>
            <person name="von Samson-Himmelstjerna G."/>
            <person name="Boag P.R."/>
            <person name="Tan P."/>
            <person name="Li Q."/>
            <person name="Min J."/>
            <person name="Yang Y."/>
            <person name="Wang X."/>
            <person name="Fang X."/>
            <person name="Hall R.S."/>
            <person name="Hofmann A."/>
            <person name="Sternberg P.W."/>
            <person name="Jex A.R."/>
            <person name="Gasser R.B."/>
        </authorList>
    </citation>
    <scope>NUCLEOTIDE SEQUENCE [LARGE SCALE GENOMIC DNA]</scope>
    <source>
        <strain evidence="2">PN_DK_2014</strain>
    </source>
</reference>
<dbReference type="EMBL" id="JPKZ01001033">
    <property type="protein sequence ID" value="KHN84217.1"/>
    <property type="molecule type" value="Genomic_DNA"/>
</dbReference>
<dbReference type="AlphaFoldDB" id="A0A0B2VS68"/>
<comment type="caution">
    <text evidence="2">The sequence shown here is derived from an EMBL/GenBank/DDBJ whole genome shotgun (WGS) entry which is preliminary data.</text>
</comment>
<gene>
    <name evidence="2" type="ORF">Tcan_18425</name>
</gene>
<feature type="domain" description="PDZ" evidence="1">
    <location>
        <begin position="22"/>
        <end position="75"/>
    </location>
</feature>
<evidence type="ECO:0000259" key="1">
    <source>
        <dbReference type="PROSITE" id="PS50106"/>
    </source>
</evidence>
<dbReference type="InterPro" id="IPR040264">
    <property type="entry name" value="T15H9.4-like"/>
</dbReference>
<dbReference type="SUPFAM" id="SSF50156">
    <property type="entry name" value="PDZ domain-like"/>
    <property type="match status" value="2"/>
</dbReference>
<dbReference type="OrthoDB" id="5833969at2759"/>
<accession>A0A0B2VS68</accession>
<proteinExistence type="predicted"/>
<dbReference type="PANTHER" id="PTHR31327">
    <property type="entry name" value="SPERM MEIOSIS PDZ DOMAIN CONTAINING PROTEINS-RELATED"/>
    <property type="match status" value="1"/>
</dbReference>
<dbReference type="SMART" id="SM00228">
    <property type="entry name" value="PDZ"/>
    <property type="match status" value="2"/>
</dbReference>
<dbReference type="Proteomes" id="UP000031036">
    <property type="component" value="Unassembled WGS sequence"/>
</dbReference>
<protein>
    <recommendedName>
        <fullName evidence="1">PDZ domain-containing protein</fullName>
    </recommendedName>
</protein>
<organism evidence="2 3">
    <name type="scientific">Toxocara canis</name>
    <name type="common">Canine roundworm</name>
    <dbReference type="NCBI Taxonomy" id="6265"/>
    <lineage>
        <taxon>Eukaryota</taxon>
        <taxon>Metazoa</taxon>
        <taxon>Ecdysozoa</taxon>
        <taxon>Nematoda</taxon>
        <taxon>Chromadorea</taxon>
        <taxon>Rhabditida</taxon>
        <taxon>Spirurina</taxon>
        <taxon>Ascaridomorpha</taxon>
        <taxon>Ascaridoidea</taxon>
        <taxon>Toxocaridae</taxon>
        <taxon>Toxocara</taxon>
    </lineage>
</organism>
<dbReference type="InterPro" id="IPR036034">
    <property type="entry name" value="PDZ_sf"/>
</dbReference>